<comment type="pathway">
    <text evidence="1">Phospholipid metabolism; phosphatidylcholine biosynthesis.</text>
</comment>
<evidence type="ECO:0000256" key="3">
    <source>
        <dbReference type="ARBA" id="ARBA00022603"/>
    </source>
</evidence>
<dbReference type="Proteomes" id="UP000887569">
    <property type="component" value="Unplaced"/>
</dbReference>
<dbReference type="InterPro" id="IPR029063">
    <property type="entry name" value="SAM-dependent_MTases_sf"/>
</dbReference>
<evidence type="ECO:0000313" key="12">
    <source>
        <dbReference type="WBParaSite" id="PgB07_g042_t04"/>
    </source>
</evidence>
<feature type="domain" description="Phosphoethanolamine N-methyltransferase 2 N-terminal" evidence="10">
    <location>
        <begin position="95"/>
        <end position="218"/>
    </location>
</feature>
<name>A0A914ZLA7_PARUN</name>
<dbReference type="Pfam" id="PF17987">
    <property type="entry name" value="PMT2_N"/>
    <property type="match status" value="1"/>
</dbReference>
<dbReference type="GO" id="GO:0000234">
    <property type="term" value="F:phosphoethanolamine N-methyltransferase activity"/>
    <property type="evidence" value="ECO:0007669"/>
    <property type="project" value="UniProtKB-EC"/>
</dbReference>
<dbReference type="PANTHER" id="PTHR44307:SF2">
    <property type="entry name" value="PHOSPHOETHANOLAMINE METHYLTRANSFERASE ISOFORM X1"/>
    <property type="match status" value="1"/>
</dbReference>
<evidence type="ECO:0000256" key="6">
    <source>
        <dbReference type="ARBA" id="ARBA00047619"/>
    </source>
</evidence>
<evidence type="ECO:0000256" key="7">
    <source>
        <dbReference type="ARBA" id="ARBA00047622"/>
    </source>
</evidence>
<dbReference type="SUPFAM" id="SSF53335">
    <property type="entry name" value="S-adenosyl-L-methionine-dependent methyltransferases"/>
    <property type="match status" value="1"/>
</dbReference>
<protein>
    <recommendedName>
        <fullName evidence="5">phosphoethanolamine N-methyltransferase</fullName>
        <ecNumber evidence="5">2.1.1.103</ecNumber>
    </recommendedName>
</protein>
<evidence type="ECO:0000256" key="4">
    <source>
        <dbReference type="ARBA" id="ARBA00022679"/>
    </source>
</evidence>
<evidence type="ECO:0000256" key="1">
    <source>
        <dbReference type="ARBA" id="ARBA00004969"/>
    </source>
</evidence>
<evidence type="ECO:0000313" key="11">
    <source>
        <dbReference type="Proteomes" id="UP000887569"/>
    </source>
</evidence>
<dbReference type="Gene3D" id="3.40.50.150">
    <property type="entry name" value="Vaccinia Virus protein VP39"/>
    <property type="match status" value="1"/>
</dbReference>
<keyword evidence="3" id="KW-0489">Methyltransferase</keyword>
<reference evidence="12" key="1">
    <citation type="submission" date="2022-11" db="UniProtKB">
        <authorList>
            <consortium name="WormBaseParasite"/>
        </authorList>
    </citation>
    <scope>IDENTIFICATION</scope>
</reference>
<evidence type="ECO:0000256" key="8">
    <source>
        <dbReference type="ARBA" id="ARBA00047841"/>
    </source>
</evidence>
<comment type="catalytic activity">
    <reaction evidence="7">
        <text>phosphoethanolamine + S-adenosyl-L-methionine = N-methylethanolamine phosphate + S-adenosyl-L-homocysteine + H(+)</text>
        <dbReference type="Rhea" id="RHEA:20365"/>
        <dbReference type="ChEBI" id="CHEBI:15378"/>
        <dbReference type="ChEBI" id="CHEBI:57781"/>
        <dbReference type="ChEBI" id="CHEBI:57856"/>
        <dbReference type="ChEBI" id="CHEBI:58190"/>
        <dbReference type="ChEBI" id="CHEBI:59789"/>
        <dbReference type="EC" id="2.1.1.103"/>
    </reaction>
    <physiologicalReaction direction="left-to-right" evidence="7">
        <dbReference type="Rhea" id="RHEA:20366"/>
    </physiologicalReaction>
</comment>
<feature type="domain" description="Methyltransferase" evidence="9">
    <location>
        <begin position="281"/>
        <end position="374"/>
    </location>
</feature>
<sequence>RNYFDSAMETFYDCLKRAFSCVAVLKRMLSFCCCKGGTANYAAVIGEMPAAERELITSLFDVTTKDALTSVLLVTSAEQEESNSSLVALLEDRAINVTVVKRLEELQSARADAYDAIIGNKVITENCLTNKPSDLDTFVVSTLKALKKGGVLIAREDLSGYSAREKVAQLTHFFDLFRTTVNGVTIGFKFYSLKQINASIHTGGNFLDVFWTLRKEYFEALDENQKTKTFRDFLDTTQYTDESIRAYEWIFGDNFISPGGYDENLEVLKRFGDLKPGCKMLDIGVGIGGGARQAAREFGALVLGIDVSANMLSIAIDRLQNEKDTRVRYQISDALEYEFPASSFDYVFSRDGLHHNERIDIVMRRIFHWLKPGGKVLITIYGMGHGTLSAKFQAYVEKRKYFLKTLEEMVEITEAAGFENVQGTNLTKRFRDILLDERTKTLNRKNEFLEKFGEETFNSLLNGWNDKIDFIDDDNHNWNQIFATKPL</sequence>
<dbReference type="Pfam" id="PF13649">
    <property type="entry name" value="Methyltransf_25"/>
    <property type="match status" value="1"/>
</dbReference>
<evidence type="ECO:0000256" key="5">
    <source>
        <dbReference type="ARBA" id="ARBA00035674"/>
    </source>
</evidence>
<dbReference type="CDD" id="cd02440">
    <property type="entry name" value="AdoMet_MTases"/>
    <property type="match status" value="1"/>
</dbReference>
<dbReference type="WBParaSite" id="PgB07_g042_t04">
    <property type="protein sequence ID" value="PgB07_g042_t04"/>
    <property type="gene ID" value="PgB07_g042"/>
</dbReference>
<evidence type="ECO:0000259" key="9">
    <source>
        <dbReference type="Pfam" id="PF13649"/>
    </source>
</evidence>
<evidence type="ECO:0000259" key="10">
    <source>
        <dbReference type="Pfam" id="PF17987"/>
    </source>
</evidence>
<keyword evidence="11" id="KW-1185">Reference proteome</keyword>
<dbReference type="EC" id="2.1.1.103" evidence="5"/>
<comment type="catalytic activity">
    <reaction evidence="8">
        <text>N-methylethanolamine phosphate + S-adenosyl-L-methionine = N,N-dimethylethanolamine phosphate + S-adenosyl-L-homocysteine + H(+)</text>
        <dbReference type="Rhea" id="RHEA:25321"/>
        <dbReference type="ChEBI" id="CHEBI:15378"/>
        <dbReference type="ChEBI" id="CHEBI:57781"/>
        <dbReference type="ChEBI" id="CHEBI:57856"/>
        <dbReference type="ChEBI" id="CHEBI:58641"/>
        <dbReference type="ChEBI" id="CHEBI:59789"/>
        <dbReference type="EC" id="2.1.1.103"/>
    </reaction>
    <physiologicalReaction direction="left-to-right" evidence="8">
        <dbReference type="Rhea" id="RHEA:25322"/>
    </physiologicalReaction>
</comment>
<dbReference type="InterPro" id="IPR041698">
    <property type="entry name" value="Methyltransf_25"/>
</dbReference>
<dbReference type="InterPro" id="IPR040516">
    <property type="entry name" value="PMT2_N"/>
</dbReference>
<accession>A0A914ZLA7</accession>
<evidence type="ECO:0000256" key="2">
    <source>
        <dbReference type="ARBA" id="ARBA00005189"/>
    </source>
</evidence>
<dbReference type="PANTHER" id="PTHR44307">
    <property type="entry name" value="PHOSPHOETHANOLAMINE METHYLTRANSFERASE"/>
    <property type="match status" value="1"/>
</dbReference>
<proteinExistence type="predicted"/>
<comment type="catalytic activity">
    <reaction evidence="6">
        <text>N,N-dimethylethanolamine phosphate + S-adenosyl-L-methionine = phosphocholine + S-adenosyl-L-homocysteine + H(+)</text>
        <dbReference type="Rhea" id="RHEA:25325"/>
        <dbReference type="ChEBI" id="CHEBI:15378"/>
        <dbReference type="ChEBI" id="CHEBI:57856"/>
        <dbReference type="ChEBI" id="CHEBI:58641"/>
        <dbReference type="ChEBI" id="CHEBI:59789"/>
        <dbReference type="ChEBI" id="CHEBI:295975"/>
        <dbReference type="EC" id="2.1.1.103"/>
    </reaction>
    <physiologicalReaction direction="left-to-right" evidence="6">
        <dbReference type="Rhea" id="RHEA:25326"/>
    </physiologicalReaction>
</comment>
<organism evidence="11 12">
    <name type="scientific">Parascaris univalens</name>
    <name type="common">Nematode worm</name>
    <dbReference type="NCBI Taxonomy" id="6257"/>
    <lineage>
        <taxon>Eukaryota</taxon>
        <taxon>Metazoa</taxon>
        <taxon>Ecdysozoa</taxon>
        <taxon>Nematoda</taxon>
        <taxon>Chromadorea</taxon>
        <taxon>Rhabditida</taxon>
        <taxon>Spirurina</taxon>
        <taxon>Ascaridomorpha</taxon>
        <taxon>Ascaridoidea</taxon>
        <taxon>Ascarididae</taxon>
        <taxon>Parascaris</taxon>
    </lineage>
</organism>
<keyword evidence="4" id="KW-0808">Transferase</keyword>
<comment type="pathway">
    <text evidence="2">Lipid metabolism.</text>
</comment>
<dbReference type="GO" id="GO:0032259">
    <property type="term" value="P:methylation"/>
    <property type="evidence" value="ECO:0007669"/>
    <property type="project" value="UniProtKB-KW"/>
</dbReference>
<dbReference type="AlphaFoldDB" id="A0A914ZLA7"/>